<organism evidence="2 3">
    <name type="scientific">Azospirillum palustre</name>
    <dbReference type="NCBI Taxonomy" id="2044885"/>
    <lineage>
        <taxon>Bacteria</taxon>
        <taxon>Pseudomonadati</taxon>
        <taxon>Pseudomonadota</taxon>
        <taxon>Alphaproteobacteria</taxon>
        <taxon>Rhodospirillales</taxon>
        <taxon>Azospirillaceae</taxon>
        <taxon>Azospirillum</taxon>
    </lineage>
</organism>
<keyword evidence="3" id="KW-1185">Reference proteome</keyword>
<dbReference type="EMBL" id="PDKW01000039">
    <property type="protein sequence ID" value="PGH57663.1"/>
    <property type="molecule type" value="Genomic_DNA"/>
</dbReference>
<name>A0A2B8BJF7_9PROT</name>
<evidence type="ECO:0000313" key="2">
    <source>
        <dbReference type="EMBL" id="PGH57663.1"/>
    </source>
</evidence>
<dbReference type="AlphaFoldDB" id="A0A2B8BJF7"/>
<feature type="region of interest" description="Disordered" evidence="1">
    <location>
        <begin position="59"/>
        <end position="82"/>
    </location>
</feature>
<accession>A0A2B8BJF7</accession>
<protein>
    <submittedName>
        <fullName evidence="2">Uncharacterized protein</fullName>
    </submittedName>
</protein>
<proteinExistence type="predicted"/>
<dbReference type="Proteomes" id="UP000225379">
    <property type="component" value="Unassembled WGS sequence"/>
</dbReference>
<gene>
    <name evidence="2" type="ORF">CRT60_06630</name>
</gene>
<evidence type="ECO:0000313" key="3">
    <source>
        <dbReference type="Proteomes" id="UP000225379"/>
    </source>
</evidence>
<dbReference type="OrthoDB" id="7276785at2"/>
<comment type="caution">
    <text evidence="2">The sequence shown here is derived from an EMBL/GenBank/DDBJ whole genome shotgun (WGS) entry which is preliminary data.</text>
</comment>
<evidence type="ECO:0000256" key="1">
    <source>
        <dbReference type="SAM" id="MobiDB-lite"/>
    </source>
</evidence>
<reference evidence="3" key="1">
    <citation type="submission" date="2017-10" db="EMBL/GenBank/DDBJ databases">
        <authorList>
            <person name="Kravchenko I.K."/>
            <person name="Grouzdev D.S."/>
        </authorList>
    </citation>
    <scope>NUCLEOTIDE SEQUENCE [LARGE SCALE GENOMIC DNA]</scope>
    <source>
        <strain evidence="3">B2</strain>
    </source>
</reference>
<dbReference type="RefSeq" id="WP_098735655.1">
    <property type="nucleotide sequence ID" value="NZ_PDKW01000039.1"/>
</dbReference>
<sequence length="82" mass="9029">MIKPYADDAGAMQIGELQVENGTDRVALYGSIDLTRDKQGLEHARKLRDLLAAVVKSLENETDLPDQIPPPKPTDAVENPFQ</sequence>